<reference evidence="1 2" key="1">
    <citation type="submission" date="2015-02" db="EMBL/GenBank/DDBJ databases">
        <title>Improved understanding of the partial-nitritation anammox process through 23 genomes representing the majority of the microbial community.</title>
        <authorList>
            <person name="Speth D.R."/>
            <person name="In T Zandt M."/>
            <person name="Guerrero Cruz S."/>
            <person name="Jetten M.S."/>
            <person name="Dutilh B.E."/>
        </authorList>
    </citation>
    <scope>NUCLEOTIDE SEQUENCE [LARGE SCALE GENOMIC DNA]</scope>
    <source>
        <strain evidence="1">OLB20</strain>
    </source>
</reference>
<protein>
    <submittedName>
        <fullName evidence="1">Uncharacterized protein</fullName>
    </submittedName>
</protein>
<evidence type="ECO:0000313" key="2">
    <source>
        <dbReference type="Proteomes" id="UP000070457"/>
    </source>
</evidence>
<sequence>MSSTPDSKYDQGIVIDSLNAGRYLYAGTWNVKVSGLTLGAATGIIIDQEPYRSPIAPRVSYDSLHQHLTVSTNPAEITDDTTILVEDTIPRPDVALELLDSGGAIDVFALKKRLLLSILSEHILPAISSIPHANMVTLDIPVAAGIDAMTDLLVDQLGQEGLLGSGAVVPGTLMGSRKRRVGICVPLIREHDPNRYSMADFNRRYPLKRVLLQGLVRKPIPRLILPTDTD</sequence>
<dbReference type="STRING" id="1617426.TR69_WS6001000863"/>
<dbReference type="Proteomes" id="UP000070457">
    <property type="component" value="Unassembled WGS sequence"/>
</dbReference>
<evidence type="ECO:0000313" key="1">
    <source>
        <dbReference type="EMBL" id="KXK26842.1"/>
    </source>
</evidence>
<name>A0A136LYU9_9BACT</name>
<organism evidence="1 2">
    <name type="scientific">candidate division WS6 bacterium OLB20</name>
    <dbReference type="NCBI Taxonomy" id="1617426"/>
    <lineage>
        <taxon>Bacteria</taxon>
        <taxon>Candidatus Dojkabacteria</taxon>
    </lineage>
</organism>
<dbReference type="EMBL" id="JYNZ01000003">
    <property type="protein sequence ID" value="KXK26842.1"/>
    <property type="molecule type" value="Genomic_DNA"/>
</dbReference>
<proteinExistence type="predicted"/>
<comment type="caution">
    <text evidence="1">The sequence shown here is derived from an EMBL/GenBank/DDBJ whole genome shotgun (WGS) entry which is preliminary data.</text>
</comment>
<dbReference type="AlphaFoldDB" id="A0A136LYU9"/>
<accession>A0A136LYU9</accession>
<gene>
    <name evidence="1" type="ORF">TR69_WS6001000863</name>
</gene>